<gene>
    <name evidence="1" type="ORF">APZ42_012964</name>
</gene>
<proteinExistence type="predicted"/>
<evidence type="ECO:0000313" key="1">
    <source>
        <dbReference type="EMBL" id="KZS20365.1"/>
    </source>
</evidence>
<evidence type="ECO:0000313" key="2">
    <source>
        <dbReference type="Proteomes" id="UP000076858"/>
    </source>
</evidence>
<organism evidence="1 2">
    <name type="scientific">Daphnia magna</name>
    <dbReference type="NCBI Taxonomy" id="35525"/>
    <lineage>
        <taxon>Eukaryota</taxon>
        <taxon>Metazoa</taxon>
        <taxon>Ecdysozoa</taxon>
        <taxon>Arthropoda</taxon>
        <taxon>Crustacea</taxon>
        <taxon>Branchiopoda</taxon>
        <taxon>Diplostraca</taxon>
        <taxon>Cladocera</taxon>
        <taxon>Anomopoda</taxon>
        <taxon>Daphniidae</taxon>
        <taxon>Daphnia</taxon>
    </lineage>
</organism>
<comment type="caution">
    <text evidence="1">The sequence shown here is derived from an EMBL/GenBank/DDBJ whole genome shotgun (WGS) entry which is preliminary data.</text>
</comment>
<accession>A0A162RAW3</accession>
<evidence type="ECO:0008006" key="3">
    <source>
        <dbReference type="Google" id="ProtNLM"/>
    </source>
</evidence>
<dbReference type="Proteomes" id="UP000076858">
    <property type="component" value="Unassembled WGS sequence"/>
</dbReference>
<reference evidence="1 2" key="1">
    <citation type="submission" date="2016-03" db="EMBL/GenBank/DDBJ databases">
        <title>EvidentialGene: Evidence-directed Construction of Genes on Genomes.</title>
        <authorList>
            <person name="Gilbert D.G."/>
            <person name="Choi J.-H."/>
            <person name="Mockaitis K."/>
            <person name="Colbourne J."/>
            <person name="Pfrender M."/>
        </authorList>
    </citation>
    <scope>NUCLEOTIDE SEQUENCE [LARGE SCALE GENOMIC DNA]</scope>
    <source>
        <strain evidence="1 2">Xinb3</strain>
        <tissue evidence="1">Complete organism</tissue>
    </source>
</reference>
<dbReference type="AlphaFoldDB" id="A0A162RAW3"/>
<sequence>MFFTIAKVEKIVQNHFFSEKAYMRDSFHQVIHDVACDGLVLPKICCDEHRMEMVSFFMFESIEIRYHMEAKRLKNELRKHGGVGKLVRFCFICKAIYDKENQKVSTFGVNKTNLESWQQKAAGITVGDKLCEKHFAPHDVIKGSFVLNYLCPYKRLRVAENAIPQYFLTSQKPMKHKH</sequence>
<dbReference type="EMBL" id="LRGB01000206">
    <property type="protein sequence ID" value="KZS20365.1"/>
    <property type="molecule type" value="Genomic_DNA"/>
</dbReference>
<name>A0A162RAW3_9CRUS</name>
<keyword evidence="2" id="KW-1185">Reference proteome</keyword>
<protein>
    <recommendedName>
        <fullName evidence="3">THAP-type domain-containing protein</fullName>
    </recommendedName>
</protein>